<dbReference type="Proteomes" id="UP000827872">
    <property type="component" value="Linkage Group LG08"/>
</dbReference>
<protein>
    <submittedName>
        <fullName evidence="1">Uncharacterized protein</fullName>
    </submittedName>
</protein>
<accession>A0ACB8FBX3</accession>
<comment type="caution">
    <text evidence="1">The sequence shown here is derived from an EMBL/GenBank/DDBJ whole genome shotgun (WGS) entry which is preliminary data.</text>
</comment>
<proteinExistence type="predicted"/>
<organism evidence="1 2">
    <name type="scientific">Sphaerodactylus townsendi</name>
    <dbReference type="NCBI Taxonomy" id="933632"/>
    <lineage>
        <taxon>Eukaryota</taxon>
        <taxon>Metazoa</taxon>
        <taxon>Chordata</taxon>
        <taxon>Craniata</taxon>
        <taxon>Vertebrata</taxon>
        <taxon>Euteleostomi</taxon>
        <taxon>Lepidosauria</taxon>
        <taxon>Squamata</taxon>
        <taxon>Bifurcata</taxon>
        <taxon>Gekkota</taxon>
        <taxon>Sphaerodactylidae</taxon>
        <taxon>Sphaerodactylus</taxon>
    </lineage>
</organism>
<sequence>MSQEVDWLHSQAGVCKVDLYNPDGGKDQDRKVICFVDVSSLNIKSTDDKDAAGQSKPNEPATGLDLGKMQDKEVIVIKDSETPEQSKTEGAVCLFKQGSTEELNVVTWLFDDLQKYACGFQHALAPSSSPRQPKPSAADKMSQNNNNTAFKPSGGQKGPADEVAGTVQKLCSLVMQMASKEISENLEDAASKCIRQAIYATKDGKPLNPNCVSQVASKMVNEAMESAQDPNAKPQDKKEEGKGGPKKTSLFYGEVCSNQSESIQEEETKPPCTQATKVHKRQPLPACVVLKRVFLKHTRDVISDLIDSTMKNLHNVTGVLMTDSDFVTTVKKNLFSAGTQKSTEILEAMVLRMYNALMTETKERGHSLVYSLLKTGCSMDPNAQSMHFASLKGGLHTRDKGKQEPVHSSAQKVGETIIKDGISMLRSKTSGGKAPDRGGHDKRPEKSSSTTEFLAKDLILTALMLIQQHLLTQYKEPTSESNSSSFGYFEKGGKHGSRSQGCKGDPQQQEFQKGEIQSALLSIISKVLQEAGFNVDECEVTRKPNSYEERSSKKPSSKHYSSEVDSENMDQINKKFIDQLMESVMKLCMYMTKSPDFVVEDYSDEQGTYFSARNKGAATPDSMASQKPAQPTSIGKPLVPAGSEVIVNNQSSNASAQNRELQAILQWMAASHFQVPNLTFMNENDEELKKLPQIAEKAAKKGSSVGDILQEVMRYFEKQQIDAAVGNMPRGGLLDWLLVNL</sequence>
<evidence type="ECO:0000313" key="2">
    <source>
        <dbReference type="Proteomes" id="UP000827872"/>
    </source>
</evidence>
<keyword evidence="2" id="KW-1185">Reference proteome</keyword>
<gene>
    <name evidence="1" type="ORF">K3G42_025556</name>
</gene>
<evidence type="ECO:0000313" key="1">
    <source>
        <dbReference type="EMBL" id="KAH8002528.1"/>
    </source>
</evidence>
<name>A0ACB8FBX3_9SAUR</name>
<reference evidence="1" key="1">
    <citation type="submission" date="2021-08" db="EMBL/GenBank/DDBJ databases">
        <title>The first chromosome-level gecko genome reveals the dynamic sex chromosomes of Neotropical dwarf geckos (Sphaerodactylidae: Sphaerodactylus).</title>
        <authorList>
            <person name="Pinto B.J."/>
            <person name="Keating S.E."/>
            <person name="Gamble T."/>
        </authorList>
    </citation>
    <scope>NUCLEOTIDE SEQUENCE</scope>
    <source>
        <strain evidence="1">TG3544</strain>
    </source>
</reference>
<dbReference type="EMBL" id="CM037621">
    <property type="protein sequence ID" value="KAH8002528.1"/>
    <property type="molecule type" value="Genomic_DNA"/>
</dbReference>